<protein>
    <recommendedName>
        <fullName evidence="6">Molybdopterin molybdenumtransferase</fullName>
        <ecNumber evidence="6">2.10.1.1</ecNumber>
    </recommendedName>
</protein>
<comment type="pathway">
    <text evidence="2 6">Cofactor biosynthesis; molybdopterin biosynthesis.</text>
</comment>
<dbReference type="NCBIfam" id="NF045515">
    <property type="entry name" value="Glp_gephyrin"/>
    <property type="match status" value="1"/>
</dbReference>
<dbReference type="InterPro" id="IPR001453">
    <property type="entry name" value="MoaB/Mog_dom"/>
</dbReference>
<comment type="similarity">
    <text evidence="3 6">Belongs to the MoeA family.</text>
</comment>
<dbReference type="InterPro" id="IPR036688">
    <property type="entry name" value="MoeA_C_domain_IV_sf"/>
</dbReference>
<evidence type="ECO:0000313" key="8">
    <source>
        <dbReference type="EMBL" id="RTZ83063.1"/>
    </source>
</evidence>
<organism evidence="8 9">
    <name type="scientific">SAR324 cluster bacterium</name>
    <dbReference type="NCBI Taxonomy" id="2024889"/>
    <lineage>
        <taxon>Bacteria</taxon>
        <taxon>Deltaproteobacteria</taxon>
        <taxon>SAR324 cluster</taxon>
    </lineage>
</organism>
<dbReference type="InterPro" id="IPR038987">
    <property type="entry name" value="MoeA-like"/>
</dbReference>
<reference evidence="8 9" key="1">
    <citation type="submission" date="2018-06" db="EMBL/GenBank/DDBJ databases">
        <title>Combined omics and stable isotope probing to characterize newly discovered Mariana Back-Arc vent microbial communities.</title>
        <authorList>
            <person name="Trembath-Reichert E."/>
            <person name="Huber J.A."/>
        </authorList>
    </citation>
    <scope>NUCLEOTIDE SEQUENCE [LARGE SCALE GENOMIC DNA]</scope>
    <source>
        <strain evidence="8">MAG 24</strain>
    </source>
</reference>
<dbReference type="Gene3D" id="3.90.105.10">
    <property type="entry name" value="Molybdopterin biosynthesis moea protein, domain 2"/>
    <property type="match status" value="1"/>
</dbReference>
<feature type="domain" description="MoaB/Mog" evidence="7">
    <location>
        <begin position="193"/>
        <end position="335"/>
    </location>
</feature>
<evidence type="ECO:0000259" key="7">
    <source>
        <dbReference type="SMART" id="SM00852"/>
    </source>
</evidence>
<dbReference type="InterPro" id="IPR036425">
    <property type="entry name" value="MoaB/Mog-like_dom_sf"/>
</dbReference>
<comment type="caution">
    <text evidence="8">The sequence shown here is derived from an EMBL/GenBank/DDBJ whole genome shotgun (WGS) entry which is preliminary data.</text>
</comment>
<dbReference type="Pfam" id="PF03453">
    <property type="entry name" value="MoeA_N"/>
    <property type="match status" value="1"/>
</dbReference>
<evidence type="ECO:0000256" key="3">
    <source>
        <dbReference type="ARBA" id="ARBA00010763"/>
    </source>
</evidence>
<comment type="function">
    <text evidence="1 6">Catalyzes the insertion of molybdate into adenylated molybdopterin with the concomitant release of AMP.</text>
</comment>
<keyword evidence="4 6" id="KW-0501">Molybdenum cofactor biosynthesis</keyword>
<dbReference type="UniPathway" id="UPA00344"/>
<keyword evidence="6" id="KW-0460">Magnesium</keyword>
<keyword evidence="6" id="KW-0479">Metal-binding</keyword>
<dbReference type="GO" id="GO:0046872">
    <property type="term" value="F:metal ion binding"/>
    <property type="evidence" value="ECO:0007669"/>
    <property type="project" value="UniProtKB-UniRule"/>
</dbReference>
<evidence type="ECO:0000313" key="9">
    <source>
        <dbReference type="Proteomes" id="UP000287176"/>
    </source>
</evidence>
<dbReference type="SUPFAM" id="SSF53218">
    <property type="entry name" value="Molybdenum cofactor biosynthesis proteins"/>
    <property type="match status" value="1"/>
</dbReference>
<comment type="cofactor">
    <cofactor evidence="6">
        <name>Mg(2+)</name>
        <dbReference type="ChEBI" id="CHEBI:18420"/>
    </cofactor>
</comment>
<dbReference type="CDD" id="cd00887">
    <property type="entry name" value="MoeA"/>
    <property type="match status" value="1"/>
</dbReference>
<dbReference type="GO" id="GO:0006777">
    <property type="term" value="P:Mo-molybdopterin cofactor biosynthetic process"/>
    <property type="evidence" value="ECO:0007669"/>
    <property type="project" value="UniProtKB-UniRule"/>
</dbReference>
<dbReference type="Pfam" id="PF03454">
    <property type="entry name" value="MoeA_C"/>
    <property type="match status" value="1"/>
</dbReference>
<dbReference type="PANTHER" id="PTHR10192">
    <property type="entry name" value="MOLYBDOPTERIN BIOSYNTHESIS PROTEIN"/>
    <property type="match status" value="1"/>
</dbReference>
<dbReference type="InterPro" id="IPR005110">
    <property type="entry name" value="MoeA_linker/N"/>
</dbReference>
<gene>
    <name evidence="8" type="ORF">DSY94_09195</name>
</gene>
<dbReference type="GO" id="GO:0005737">
    <property type="term" value="C:cytoplasm"/>
    <property type="evidence" value="ECO:0007669"/>
    <property type="project" value="TreeGrafter"/>
</dbReference>
<comment type="catalytic activity">
    <reaction evidence="5">
        <text>adenylyl-molybdopterin + molybdate = Mo-molybdopterin + AMP + H(+)</text>
        <dbReference type="Rhea" id="RHEA:35047"/>
        <dbReference type="ChEBI" id="CHEBI:15378"/>
        <dbReference type="ChEBI" id="CHEBI:36264"/>
        <dbReference type="ChEBI" id="CHEBI:62727"/>
        <dbReference type="ChEBI" id="CHEBI:71302"/>
        <dbReference type="ChEBI" id="CHEBI:456215"/>
        <dbReference type="EC" id="2.10.1.1"/>
    </reaction>
</comment>
<dbReference type="Proteomes" id="UP000287176">
    <property type="component" value="Unassembled WGS sequence"/>
</dbReference>
<accession>A0A432GIS9</accession>
<dbReference type="InterPro" id="IPR005111">
    <property type="entry name" value="MoeA_C_domain_IV"/>
</dbReference>
<dbReference type="Pfam" id="PF00994">
    <property type="entry name" value="MoCF_biosynth"/>
    <property type="match status" value="1"/>
</dbReference>
<dbReference type="SUPFAM" id="SSF63882">
    <property type="entry name" value="MoeA N-terminal region -like"/>
    <property type="match status" value="1"/>
</dbReference>
<dbReference type="SMART" id="SM00852">
    <property type="entry name" value="MoCF_biosynth"/>
    <property type="match status" value="1"/>
</dbReference>
<keyword evidence="6 8" id="KW-0808">Transferase</keyword>
<sequence length="418" mass="45597">MKSKADIRMRGFLKRTPVKTLLSLIKEHSQLLSAEEILTVESCGRILAQDINSPANVPNFDRSAMDGYALDAESTFGASAYNPLMFKVVGEVTPGEIYEAVIQPGEALRIMTGSPVPKGTNAVLMAEHAELFDDQIQVLEAVTPGKHVGQIGEDVKKNQNLLKQGRFLRPQDIAVLASVGLKKVKVVRKPEVELLITGNELLKPGEKPSGVQIIDTNSVMLRPLIQRDGGVLKAVLHLQDERDLLRRHLSDSTADLICMTGGTSVGIEDHGPTLVEELGELLVHGIPMRPAAPTGFGLIAGSSAGSKKKVFLLPGNPVSCLSAYDYFVGRSLRLMGGRSEEWPYRSKMVKLATKISSQIGRIEYVRLRIENERAFFIAAGGASILSSTTQADGFLLTEEESEGFAEGEEVRVWLYDEY</sequence>
<dbReference type="AlphaFoldDB" id="A0A432GIS9"/>
<keyword evidence="6" id="KW-0500">Molybdenum</keyword>
<evidence type="ECO:0000256" key="4">
    <source>
        <dbReference type="ARBA" id="ARBA00023150"/>
    </source>
</evidence>
<dbReference type="SUPFAM" id="SSF63867">
    <property type="entry name" value="MoeA C-terminal domain-like"/>
    <property type="match status" value="1"/>
</dbReference>
<dbReference type="InterPro" id="IPR036135">
    <property type="entry name" value="MoeA_linker/N_sf"/>
</dbReference>
<dbReference type="EMBL" id="QNZI01000234">
    <property type="protein sequence ID" value="RTZ83063.1"/>
    <property type="molecule type" value="Genomic_DNA"/>
</dbReference>
<dbReference type="GO" id="GO:0061599">
    <property type="term" value="F:molybdopterin molybdotransferase activity"/>
    <property type="evidence" value="ECO:0007669"/>
    <property type="project" value="UniProtKB-UniRule"/>
</dbReference>
<dbReference type="Gene3D" id="3.40.980.10">
    <property type="entry name" value="MoaB/Mog-like domain"/>
    <property type="match status" value="1"/>
</dbReference>
<name>A0A432GIS9_9DELT</name>
<dbReference type="Gene3D" id="2.40.340.10">
    <property type="entry name" value="MoeA, C-terminal, domain IV"/>
    <property type="match status" value="1"/>
</dbReference>
<evidence type="ECO:0000256" key="1">
    <source>
        <dbReference type="ARBA" id="ARBA00002901"/>
    </source>
</evidence>
<evidence type="ECO:0000256" key="2">
    <source>
        <dbReference type="ARBA" id="ARBA00005046"/>
    </source>
</evidence>
<dbReference type="Gene3D" id="2.170.190.11">
    <property type="entry name" value="Molybdopterin biosynthesis moea protein, domain 3"/>
    <property type="match status" value="1"/>
</dbReference>
<proteinExistence type="inferred from homology"/>
<dbReference type="EC" id="2.10.1.1" evidence="6"/>
<dbReference type="PANTHER" id="PTHR10192:SF19">
    <property type="entry name" value="MOLYBDOPTERIN BIOSYNTHESIS PROTEIN MJ0666-RELATED"/>
    <property type="match status" value="1"/>
</dbReference>
<evidence type="ECO:0000256" key="5">
    <source>
        <dbReference type="ARBA" id="ARBA00047317"/>
    </source>
</evidence>
<evidence type="ECO:0000256" key="6">
    <source>
        <dbReference type="RuleBase" id="RU365090"/>
    </source>
</evidence>